<feature type="transmembrane region" description="Helical" evidence="1">
    <location>
        <begin position="52"/>
        <end position="74"/>
    </location>
</feature>
<dbReference type="SUPFAM" id="SSF103473">
    <property type="entry name" value="MFS general substrate transporter"/>
    <property type="match status" value="1"/>
</dbReference>
<feature type="transmembrane region" description="Helical" evidence="1">
    <location>
        <begin position="250"/>
        <end position="269"/>
    </location>
</feature>
<organism evidence="2">
    <name type="scientific">Prevotella sp. GTC17254</name>
    <dbReference type="NCBI Taxonomy" id="3236794"/>
    <lineage>
        <taxon>Bacteria</taxon>
        <taxon>Pseudomonadati</taxon>
        <taxon>Bacteroidota</taxon>
        <taxon>Bacteroidia</taxon>
        <taxon>Bacteroidales</taxon>
        <taxon>Prevotellaceae</taxon>
        <taxon>Prevotella</taxon>
    </lineage>
</organism>
<accession>A0AB33IX99</accession>
<keyword evidence="1" id="KW-0472">Membrane</keyword>
<proteinExistence type="predicted"/>
<protein>
    <submittedName>
        <fullName evidence="2">MFS transporter</fullName>
    </submittedName>
</protein>
<dbReference type="Gene3D" id="1.20.1250.20">
    <property type="entry name" value="MFS general substrate transporter like domains"/>
    <property type="match status" value="1"/>
</dbReference>
<dbReference type="AlphaFoldDB" id="A0AB33IX99"/>
<dbReference type="PANTHER" id="PTHR23531:SF1">
    <property type="entry name" value="QUINOLENE RESISTANCE PROTEIN NORA"/>
    <property type="match status" value="1"/>
</dbReference>
<keyword evidence="1" id="KW-1133">Transmembrane helix</keyword>
<dbReference type="InterPro" id="IPR052714">
    <property type="entry name" value="MFS_Exporter"/>
</dbReference>
<feature type="transmembrane region" description="Helical" evidence="1">
    <location>
        <begin position="225"/>
        <end position="244"/>
    </location>
</feature>
<dbReference type="InterPro" id="IPR036259">
    <property type="entry name" value="MFS_trans_sf"/>
</dbReference>
<name>A0AB33IX99_9BACT</name>
<evidence type="ECO:0000313" key="2">
    <source>
        <dbReference type="EMBL" id="BFO73187.1"/>
    </source>
</evidence>
<evidence type="ECO:0000256" key="1">
    <source>
        <dbReference type="SAM" id="Phobius"/>
    </source>
</evidence>
<feature type="transmembrane region" description="Helical" evidence="1">
    <location>
        <begin position="338"/>
        <end position="358"/>
    </location>
</feature>
<feature type="transmembrane region" description="Helical" evidence="1">
    <location>
        <begin position="301"/>
        <end position="326"/>
    </location>
</feature>
<feature type="transmembrane region" description="Helical" evidence="1">
    <location>
        <begin position="17"/>
        <end position="40"/>
    </location>
</feature>
<reference evidence="2" key="1">
    <citation type="submission" date="2024-07" db="EMBL/GenBank/DDBJ databases">
        <title>Complete genome sequence of Prevotella sp. YM-2024 GTC17254.</title>
        <authorList>
            <person name="Hayashi M."/>
            <person name="Muto Y."/>
            <person name="Tanaka K."/>
            <person name="Niwa H."/>
        </authorList>
    </citation>
    <scope>NUCLEOTIDE SEQUENCE</scope>
    <source>
        <strain evidence="2">GTC17254</strain>
    </source>
</reference>
<gene>
    <name evidence="2" type="ORF">GTC17254_07840</name>
</gene>
<dbReference type="PANTHER" id="PTHR23531">
    <property type="entry name" value="QUINOLENE RESISTANCE PROTEIN NORA"/>
    <property type="match status" value="1"/>
</dbReference>
<dbReference type="EMBL" id="AP035786">
    <property type="protein sequence ID" value="BFO73187.1"/>
    <property type="molecule type" value="Genomic_DNA"/>
</dbReference>
<feature type="transmembrane region" description="Helical" evidence="1">
    <location>
        <begin position="183"/>
        <end position="204"/>
    </location>
</feature>
<feature type="transmembrane region" description="Helical" evidence="1">
    <location>
        <begin position="81"/>
        <end position="101"/>
    </location>
</feature>
<feature type="transmembrane region" description="Helical" evidence="1">
    <location>
        <begin position="278"/>
        <end position="295"/>
    </location>
</feature>
<sequence>MDTQNTPIHIGLWHRDFWMLALVGLFLTMSVYVQMVSIPYWGNTYFESSKTIGLAFGIYGIGLFVLGAFCSYLVQAKCRHLVCKESILVVAVLYVLMWLAFRNAALFPQGWFVNVVLGLRFLLGAFFGLAEMVLASTLVIDSCESFYRTEANHSAAWLRRFSLSLGPVLGVLVVSRFSVVDTFLVSAVLAIVAFVLLSLVRFPFKAPEEDTHVLSCDRFFLPHGLMLHLNFLLTTTGIGLLFCMKQPESFYGMLMGGFLVALLAEKYAFANADLKSENITGALCIVASVLIMYLRHGVMPLWISAFLLGLGVGLVSSRTLLFLIKLSRHCERGTSQSTFFLLWEAGLAMGLFVGFYLFDANQEKVLLVSLGLVMFSLMIYNFFTHSWYVRNKNR</sequence>
<feature type="transmembrane region" description="Helical" evidence="1">
    <location>
        <begin position="121"/>
        <end position="140"/>
    </location>
</feature>
<keyword evidence="1" id="KW-0812">Transmembrane</keyword>
<feature type="transmembrane region" description="Helical" evidence="1">
    <location>
        <begin position="364"/>
        <end position="383"/>
    </location>
</feature>